<name>X0WNM7_9ZZZZ</name>
<sequence length="262" mass="30598">KLQKFEEYRGFVRKMKVELPSQIKSHFDSFNKELEQIKQFRDVKKYIVNLKDIVPADIIKEFDIMESRLDKIKSEISETFEKQFRVGAIKDMAEKIVDRVVTREFNEMTTIFKEKFVTTTQDMLDQVVNQLGSLSDSAIDIGTDLNSVFLEINAGLKTTLDDLEQKITSVNDDVTQGIENLKNMFQKEIFETISDDIIVNIIKQLELSEQTMKEFWERSKEQSMLSFKDVWFIRSKEGMIAEVNNAISRAKMRIQIIAPKLE</sequence>
<reference evidence="1" key="1">
    <citation type="journal article" date="2014" name="Front. Microbiol.">
        <title>High frequency of phylogenetically diverse reductive dehalogenase-homologous genes in deep subseafloor sedimentary metagenomes.</title>
        <authorList>
            <person name="Kawai M."/>
            <person name="Futagami T."/>
            <person name="Toyoda A."/>
            <person name="Takaki Y."/>
            <person name="Nishi S."/>
            <person name="Hori S."/>
            <person name="Arai W."/>
            <person name="Tsubouchi T."/>
            <person name="Morono Y."/>
            <person name="Uchiyama I."/>
            <person name="Ito T."/>
            <person name="Fujiyama A."/>
            <person name="Inagaki F."/>
            <person name="Takami H."/>
        </authorList>
    </citation>
    <scope>NUCLEOTIDE SEQUENCE</scope>
    <source>
        <strain evidence="1">Expedition CK06-06</strain>
    </source>
</reference>
<accession>X0WNM7</accession>
<protein>
    <submittedName>
        <fullName evidence="1">Uncharacterized protein</fullName>
    </submittedName>
</protein>
<proteinExistence type="predicted"/>
<evidence type="ECO:0000313" key="1">
    <source>
        <dbReference type="EMBL" id="GAG24832.1"/>
    </source>
</evidence>
<comment type="caution">
    <text evidence="1">The sequence shown here is derived from an EMBL/GenBank/DDBJ whole genome shotgun (WGS) entry which is preliminary data.</text>
</comment>
<gene>
    <name evidence="1" type="ORF">S01H1_47857</name>
</gene>
<organism evidence="1">
    <name type="scientific">marine sediment metagenome</name>
    <dbReference type="NCBI Taxonomy" id="412755"/>
    <lineage>
        <taxon>unclassified sequences</taxon>
        <taxon>metagenomes</taxon>
        <taxon>ecological metagenomes</taxon>
    </lineage>
</organism>
<feature type="non-terminal residue" evidence="1">
    <location>
        <position position="1"/>
    </location>
</feature>
<dbReference type="EMBL" id="BARS01030697">
    <property type="protein sequence ID" value="GAG24832.1"/>
    <property type="molecule type" value="Genomic_DNA"/>
</dbReference>
<dbReference type="AlphaFoldDB" id="X0WNM7"/>
<dbReference type="Gene3D" id="1.20.120.20">
    <property type="entry name" value="Apolipoprotein"/>
    <property type="match status" value="1"/>
</dbReference>
<feature type="non-terminal residue" evidence="1">
    <location>
        <position position="262"/>
    </location>
</feature>